<dbReference type="AlphaFoldDB" id="A0AAD5FXV2"/>
<sequence length="404" mass="47084">MSSEEPTALGHQQQVKDASSINECSRSGRPIDGEEKLSSPERYNQSIQSRFHSFRLLKFYFSWSMGLVGAVATFIRSDESKGKKRALYGMFTFAMILQASEIMLFLETRLERSVNNDQSLGRDRAIVHYVLKDPVLSFGYVAFISFVLYCAFVCPVDFIWSTDLYIYVTLTMVFIDYAFRYFSSRNGTNPTSSSPLHERESTSTNEAEEQLLEIEDYELLLETTLGENDAAMRLAESASSVIENYKIKANQNMRKYKTFRFVFPITSMLIFLLKTLWVTRTKPLARVHVFVMNELLISTSFYILGRLNNKRRHDILDDYVRDYVRVAKNQEKISLSEERFKKRFSAYWYTFCYTLYMALGNIQDYNSCFINFCVVLFLMLKTNKVTTGSYLRFRTQIKANNNRV</sequence>
<evidence type="ECO:0000313" key="4">
    <source>
        <dbReference type="Proteomes" id="UP001204833"/>
    </source>
</evidence>
<feature type="transmembrane region" description="Helical" evidence="2">
    <location>
        <begin position="87"/>
        <end position="106"/>
    </location>
</feature>
<reference evidence="3 4" key="1">
    <citation type="journal article" date="2022" name="DNA Res.">
        <title>Genome analysis of five recently described species of the CUG-Ser clade uncovers Candida theae as a new hybrid lineage with pathogenic potential in the Candida parapsilosis species complex.</title>
        <authorList>
            <person name="Mixao V."/>
            <person name="Del Olmo V."/>
            <person name="Hegedusova E."/>
            <person name="Saus E."/>
            <person name="Pryszcz L."/>
            <person name="Cillingova A."/>
            <person name="Nosek J."/>
            <person name="Gabaldon T."/>
        </authorList>
    </citation>
    <scope>NUCLEOTIDE SEQUENCE [LARGE SCALE GENOMIC DNA]</scope>
    <source>
        <strain evidence="3 4">CBS 12239</strain>
    </source>
</reference>
<dbReference type="Proteomes" id="UP001204833">
    <property type="component" value="Unassembled WGS sequence"/>
</dbReference>
<feature type="transmembrane region" description="Helical" evidence="2">
    <location>
        <begin position="164"/>
        <end position="182"/>
    </location>
</feature>
<evidence type="ECO:0000313" key="3">
    <source>
        <dbReference type="EMBL" id="KAI5957456.1"/>
    </source>
</evidence>
<keyword evidence="4" id="KW-1185">Reference proteome</keyword>
<feature type="transmembrane region" description="Helical" evidence="2">
    <location>
        <begin position="56"/>
        <end position="75"/>
    </location>
</feature>
<gene>
    <name evidence="3" type="ORF">KGF57_003150</name>
</gene>
<dbReference type="GeneID" id="76151209"/>
<evidence type="ECO:0000256" key="2">
    <source>
        <dbReference type="SAM" id="Phobius"/>
    </source>
</evidence>
<feature type="transmembrane region" description="Helical" evidence="2">
    <location>
        <begin position="285"/>
        <end position="304"/>
    </location>
</feature>
<feature type="compositionally biased region" description="Basic and acidic residues" evidence="1">
    <location>
        <begin position="29"/>
        <end position="39"/>
    </location>
</feature>
<keyword evidence="2" id="KW-0472">Membrane</keyword>
<evidence type="ECO:0000256" key="1">
    <source>
        <dbReference type="SAM" id="MobiDB-lite"/>
    </source>
</evidence>
<feature type="transmembrane region" description="Helical" evidence="2">
    <location>
        <begin position="138"/>
        <end position="158"/>
    </location>
</feature>
<feature type="region of interest" description="Disordered" evidence="1">
    <location>
        <begin position="1"/>
        <end position="40"/>
    </location>
</feature>
<name>A0AAD5FXV2_9ASCO</name>
<protein>
    <submittedName>
        <fullName evidence="3">Uncharacterized protein</fullName>
    </submittedName>
</protein>
<keyword evidence="2" id="KW-0812">Transmembrane</keyword>
<dbReference type="RefSeq" id="XP_051608159.1">
    <property type="nucleotide sequence ID" value="XM_051752540.1"/>
</dbReference>
<proteinExistence type="predicted"/>
<keyword evidence="2" id="KW-1133">Transmembrane helix</keyword>
<feature type="transmembrane region" description="Helical" evidence="2">
    <location>
        <begin position="261"/>
        <end position="279"/>
    </location>
</feature>
<dbReference type="EMBL" id="JAIHNG010000121">
    <property type="protein sequence ID" value="KAI5957456.1"/>
    <property type="molecule type" value="Genomic_DNA"/>
</dbReference>
<accession>A0AAD5FXV2</accession>
<organism evidence="3 4">
    <name type="scientific">Candida theae</name>
    <dbReference type="NCBI Taxonomy" id="1198502"/>
    <lineage>
        <taxon>Eukaryota</taxon>
        <taxon>Fungi</taxon>
        <taxon>Dikarya</taxon>
        <taxon>Ascomycota</taxon>
        <taxon>Saccharomycotina</taxon>
        <taxon>Pichiomycetes</taxon>
        <taxon>Debaryomycetaceae</taxon>
        <taxon>Candida/Lodderomyces clade</taxon>
        <taxon>Candida</taxon>
    </lineage>
</organism>
<comment type="caution">
    <text evidence="3">The sequence shown here is derived from an EMBL/GenBank/DDBJ whole genome shotgun (WGS) entry which is preliminary data.</text>
</comment>
<feature type="compositionally biased region" description="Polar residues" evidence="1">
    <location>
        <begin position="1"/>
        <end position="25"/>
    </location>
</feature>